<evidence type="ECO:0000256" key="8">
    <source>
        <dbReference type="ARBA" id="ARBA00023299"/>
    </source>
</evidence>
<gene>
    <name evidence="11" type="primary">serB</name>
    <name evidence="11" type="ordered locus">HH_0078</name>
</gene>
<keyword evidence="8" id="KW-0718">Serine biosynthesis</keyword>
<dbReference type="GO" id="GO:0005737">
    <property type="term" value="C:cytoplasm"/>
    <property type="evidence" value="ECO:0007669"/>
    <property type="project" value="TreeGrafter"/>
</dbReference>
<dbReference type="GO" id="GO:0006564">
    <property type="term" value="P:L-serine biosynthetic process"/>
    <property type="evidence" value="ECO:0007669"/>
    <property type="project" value="UniProtKB-KW"/>
</dbReference>
<dbReference type="InterPro" id="IPR050582">
    <property type="entry name" value="HAD-like_SerB"/>
</dbReference>
<evidence type="ECO:0000256" key="7">
    <source>
        <dbReference type="ARBA" id="ARBA00022842"/>
    </source>
</evidence>
<evidence type="ECO:0000256" key="4">
    <source>
        <dbReference type="ARBA" id="ARBA00022605"/>
    </source>
</evidence>
<dbReference type="Proteomes" id="UP000002495">
    <property type="component" value="Chromosome"/>
</dbReference>
<keyword evidence="5" id="KW-0479">Metal-binding</keyword>
<dbReference type="NCBIfam" id="TIGR01488">
    <property type="entry name" value="HAD-SF-IB"/>
    <property type="match status" value="1"/>
</dbReference>
<evidence type="ECO:0000256" key="6">
    <source>
        <dbReference type="ARBA" id="ARBA00022801"/>
    </source>
</evidence>
<dbReference type="STRING" id="235279.HH_0078"/>
<reference evidence="11 12" key="1">
    <citation type="journal article" date="2003" name="Proc. Natl. Acad. Sci. U.S.A.">
        <title>The complete genome sequence of the carcinogenic bacterium Helicobacter hepaticus.</title>
        <authorList>
            <person name="Suerbaum S."/>
            <person name="Josenhans C."/>
            <person name="Sterzenbach T."/>
            <person name="Drescher B."/>
            <person name="Brandt P."/>
            <person name="Bell M."/>
            <person name="Droege M."/>
            <person name="Fartmann B."/>
            <person name="Fischer H.-P."/>
            <person name="Ge Z."/>
            <person name="Hoerster A."/>
            <person name="Holland R."/>
            <person name="Klein K."/>
            <person name="Koenig J."/>
            <person name="Macko L."/>
            <person name="Mendz G.L."/>
            <person name="Nyakatura G."/>
            <person name="Schauer D.B."/>
            <person name="Shen Z."/>
            <person name="Weber J."/>
            <person name="Frosch M."/>
            <person name="Fox J.G."/>
        </authorList>
    </citation>
    <scope>NUCLEOTIDE SEQUENCE [LARGE SCALE GENOMIC DNA]</scope>
    <source>
        <strain evidence="12">ATCC 51449 / 3B1</strain>
    </source>
</reference>
<dbReference type="RefSeq" id="WP_011114921.1">
    <property type="nucleotide sequence ID" value="NC_004917.1"/>
</dbReference>
<dbReference type="PANTHER" id="PTHR43344">
    <property type="entry name" value="PHOSPHOSERINE PHOSPHATASE"/>
    <property type="match status" value="1"/>
</dbReference>
<sequence length="199" mass="22329">MKRFIFDLDGTITKEETLPKIAKFFNVQAEIDNLTQETIAGNIPFMESFISRVNILGKLPVDKIADLLEQIEIYEHLNAFIKEYKRQCCIATGNLECWIDKLVAKVGCETFSSSSILQDNNVLKLTHILKKESIVKQFQAQGQKVIFIGDGNNDVEAMRLADISIASGITHKPSPGVLSVADYAIFSEEALCRLLYQLL</sequence>
<keyword evidence="7" id="KW-0460">Magnesium</keyword>
<dbReference type="GO" id="GO:0036424">
    <property type="term" value="F:L-phosphoserine phosphatase activity"/>
    <property type="evidence" value="ECO:0007669"/>
    <property type="project" value="TreeGrafter"/>
</dbReference>
<dbReference type="EMBL" id="AE017125">
    <property type="protein sequence ID" value="AAP76675.1"/>
    <property type="molecule type" value="Genomic_DNA"/>
</dbReference>
<evidence type="ECO:0000313" key="12">
    <source>
        <dbReference type="Proteomes" id="UP000002495"/>
    </source>
</evidence>
<dbReference type="Gene3D" id="3.40.50.1000">
    <property type="entry name" value="HAD superfamily/HAD-like"/>
    <property type="match status" value="1"/>
</dbReference>
<name>Q7VK14_HELHP</name>
<dbReference type="KEGG" id="hhe:HH_0078"/>
<keyword evidence="6 11" id="KW-0378">Hydrolase</keyword>
<evidence type="ECO:0000313" key="11">
    <source>
        <dbReference type="EMBL" id="AAP76675.1"/>
    </source>
</evidence>
<dbReference type="eggNOG" id="COG0560">
    <property type="taxonomic scope" value="Bacteria"/>
</dbReference>
<comment type="cofactor">
    <cofactor evidence="1">
        <name>Mg(2+)</name>
        <dbReference type="ChEBI" id="CHEBI:18420"/>
    </cofactor>
</comment>
<dbReference type="EC" id="3.1.3.3" evidence="3"/>
<evidence type="ECO:0000256" key="5">
    <source>
        <dbReference type="ARBA" id="ARBA00022723"/>
    </source>
</evidence>
<dbReference type="Pfam" id="PF00702">
    <property type="entry name" value="Hydrolase"/>
    <property type="match status" value="1"/>
</dbReference>
<dbReference type="HOGENOM" id="CLU_107936_0_0_7"/>
<protein>
    <recommendedName>
        <fullName evidence="3">phosphoserine phosphatase</fullName>
        <ecNumber evidence="3">3.1.3.3</ecNumber>
    </recommendedName>
</protein>
<keyword evidence="12" id="KW-1185">Reference proteome</keyword>
<dbReference type="AlphaFoldDB" id="Q7VK14"/>
<dbReference type="InterPro" id="IPR023214">
    <property type="entry name" value="HAD_sf"/>
</dbReference>
<dbReference type="PANTHER" id="PTHR43344:SF2">
    <property type="entry name" value="PHOSPHOSERINE PHOSPHATASE"/>
    <property type="match status" value="1"/>
</dbReference>
<dbReference type="SUPFAM" id="SSF56784">
    <property type="entry name" value="HAD-like"/>
    <property type="match status" value="1"/>
</dbReference>
<evidence type="ECO:0000256" key="3">
    <source>
        <dbReference type="ARBA" id="ARBA00012640"/>
    </source>
</evidence>
<proteinExistence type="predicted"/>
<comment type="catalytic activity">
    <reaction evidence="9">
        <text>O-phospho-L-serine + H2O = L-serine + phosphate</text>
        <dbReference type="Rhea" id="RHEA:21208"/>
        <dbReference type="ChEBI" id="CHEBI:15377"/>
        <dbReference type="ChEBI" id="CHEBI:33384"/>
        <dbReference type="ChEBI" id="CHEBI:43474"/>
        <dbReference type="ChEBI" id="CHEBI:57524"/>
        <dbReference type="EC" id="3.1.3.3"/>
    </reaction>
</comment>
<comment type="catalytic activity">
    <reaction evidence="10">
        <text>O-phospho-D-serine + H2O = D-serine + phosphate</text>
        <dbReference type="Rhea" id="RHEA:24873"/>
        <dbReference type="ChEBI" id="CHEBI:15377"/>
        <dbReference type="ChEBI" id="CHEBI:35247"/>
        <dbReference type="ChEBI" id="CHEBI:43474"/>
        <dbReference type="ChEBI" id="CHEBI:58680"/>
        <dbReference type="EC" id="3.1.3.3"/>
    </reaction>
</comment>
<keyword evidence="4" id="KW-0028">Amino-acid biosynthesis</keyword>
<evidence type="ECO:0000256" key="1">
    <source>
        <dbReference type="ARBA" id="ARBA00001946"/>
    </source>
</evidence>
<comment type="pathway">
    <text evidence="2">Amino-acid biosynthesis; L-serine biosynthesis; L-serine from 3-phospho-D-glycerate: step 3/3.</text>
</comment>
<organism evidence="11 12">
    <name type="scientific">Helicobacter hepaticus (strain ATCC 51449 / 3B1)</name>
    <dbReference type="NCBI Taxonomy" id="235279"/>
    <lineage>
        <taxon>Bacteria</taxon>
        <taxon>Pseudomonadati</taxon>
        <taxon>Campylobacterota</taxon>
        <taxon>Epsilonproteobacteria</taxon>
        <taxon>Campylobacterales</taxon>
        <taxon>Helicobacteraceae</taxon>
        <taxon>Helicobacter</taxon>
    </lineage>
</organism>
<accession>Q7VK14</accession>
<dbReference type="GO" id="GO:0000287">
    <property type="term" value="F:magnesium ion binding"/>
    <property type="evidence" value="ECO:0007669"/>
    <property type="project" value="TreeGrafter"/>
</dbReference>
<dbReference type="InterPro" id="IPR036412">
    <property type="entry name" value="HAD-like_sf"/>
</dbReference>
<evidence type="ECO:0000256" key="9">
    <source>
        <dbReference type="ARBA" id="ARBA00048138"/>
    </source>
</evidence>
<evidence type="ECO:0000256" key="2">
    <source>
        <dbReference type="ARBA" id="ARBA00005135"/>
    </source>
</evidence>
<dbReference type="OrthoDB" id="3180855at2"/>
<evidence type="ECO:0000256" key="10">
    <source>
        <dbReference type="ARBA" id="ARBA00048523"/>
    </source>
</evidence>